<evidence type="ECO:0000313" key="2">
    <source>
        <dbReference type="Proteomes" id="UP000075683"/>
    </source>
</evidence>
<dbReference type="OrthoDB" id="161597at2"/>
<reference evidence="1 2" key="1">
    <citation type="submission" date="2016-01" db="EMBL/GenBank/DDBJ databases">
        <title>Draft Genome Sequences of Seven Thermophilic Sporeformers Isolated from Foods.</title>
        <authorList>
            <person name="Berendsen E.M."/>
            <person name="Wells-Bennik M.H."/>
            <person name="Krawcyk A.O."/>
            <person name="De Jong A."/>
            <person name="Holsappel S."/>
            <person name="Eijlander R.T."/>
            <person name="Kuipers O.P."/>
        </authorList>
    </citation>
    <scope>NUCLEOTIDE SEQUENCE [LARGE SCALE GENOMIC DNA]</scope>
    <source>
        <strain evidence="1 2">B4135</strain>
    </source>
</reference>
<sequence>MADIYAWQDALVLAGSIRERMREERFQSIWPDFKPYPFAFFDRENVYLCGHPNPPGHFAEKGGVHVGPWDPRFVANTFIELEREPTAILDLSTVRPDMEPARLFAMIVHEMFHAYQKSMDYRRWSNEWLYRVYPQLKENIAHRIAERRALLRALLEKNSDEKRNRAAEFIGHREYRRALIKECLDYELGHESYEGLAFYVESKAFEQESGKGKEAVLEIFFEDFEEQSGTLYHLRRSCYAAGMAIARLLDDLFPGWQGEFLETSGYLYDFFAEKIGRTEPISDTDPEAEKQAARLLEQELTERAREFDQFYSQDGYLVQIKGNLTIAGFDPMNLLPKGELLLHKRMLKFSSNNKEYFLEQPVVTIMNGGNLSCRELQFFSRGKPEIKDGKASVPGLTEELLLDGITIEADREKIE</sequence>
<gene>
    <name evidence="1" type="ORF">B4135_1752</name>
</gene>
<name>A0A150M9C5_9BACI</name>
<dbReference type="RefSeq" id="WP_061568421.1">
    <property type="nucleotide sequence ID" value="NZ_LQYT01000026.1"/>
</dbReference>
<dbReference type="STRING" id="301148.B4135_1752"/>
<organism evidence="1 2">
    <name type="scientific">Caldibacillus debilis</name>
    <dbReference type="NCBI Taxonomy" id="301148"/>
    <lineage>
        <taxon>Bacteria</taxon>
        <taxon>Bacillati</taxon>
        <taxon>Bacillota</taxon>
        <taxon>Bacilli</taxon>
        <taxon>Bacillales</taxon>
        <taxon>Bacillaceae</taxon>
        <taxon>Caldibacillus</taxon>
    </lineage>
</organism>
<comment type="caution">
    <text evidence="1">The sequence shown here is derived from an EMBL/GenBank/DDBJ whole genome shotgun (WGS) entry which is preliminary data.</text>
</comment>
<proteinExistence type="predicted"/>
<accession>A0A150M9C5</accession>
<dbReference type="Proteomes" id="UP000075683">
    <property type="component" value="Unassembled WGS sequence"/>
</dbReference>
<dbReference type="AlphaFoldDB" id="A0A150M9C5"/>
<dbReference type="EMBL" id="LQYT01000026">
    <property type="protein sequence ID" value="KYD20925.1"/>
    <property type="molecule type" value="Genomic_DNA"/>
</dbReference>
<evidence type="ECO:0000313" key="1">
    <source>
        <dbReference type="EMBL" id="KYD20925.1"/>
    </source>
</evidence>
<protein>
    <submittedName>
        <fullName evidence="1">Uncharacterized protein</fullName>
    </submittedName>
</protein>